<dbReference type="Proteomes" id="UP000217199">
    <property type="component" value="Unassembled WGS sequence"/>
</dbReference>
<organism evidence="2 3">
    <name type="scientific">Pyrrhoderma noxium</name>
    <dbReference type="NCBI Taxonomy" id="2282107"/>
    <lineage>
        <taxon>Eukaryota</taxon>
        <taxon>Fungi</taxon>
        <taxon>Dikarya</taxon>
        <taxon>Basidiomycota</taxon>
        <taxon>Agaricomycotina</taxon>
        <taxon>Agaricomycetes</taxon>
        <taxon>Hymenochaetales</taxon>
        <taxon>Hymenochaetaceae</taxon>
        <taxon>Pyrrhoderma</taxon>
    </lineage>
</organism>
<comment type="caution">
    <text evidence="2">The sequence shown here is derived from an EMBL/GenBank/DDBJ whole genome shotgun (WGS) entry which is preliminary data.</text>
</comment>
<feature type="region of interest" description="Disordered" evidence="1">
    <location>
        <begin position="25"/>
        <end position="86"/>
    </location>
</feature>
<dbReference type="EMBL" id="NBII01000003">
    <property type="protein sequence ID" value="PAV20671.1"/>
    <property type="molecule type" value="Genomic_DNA"/>
</dbReference>
<protein>
    <submittedName>
        <fullName evidence="2">Uncharacterized protein</fullName>
    </submittedName>
</protein>
<dbReference type="InParanoid" id="A0A286UM25"/>
<name>A0A286UM25_9AGAM</name>
<evidence type="ECO:0000313" key="2">
    <source>
        <dbReference type="EMBL" id="PAV20671.1"/>
    </source>
</evidence>
<feature type="region of interest" description="Disordered" evidence="1">
    <location>
        <begin position="143"/>
        <end position="223"/>
    </location>
</feature>
<proteinExistence type="predicted"/>
<reference evidence="2 3" key="1">
    <citation type="journal article" date="2017" name="Mol. Ecol.">
        <title>Comparative and population genomic landscape of Phellinus noxius: A hypervariable fungus causing root rot in trees.</title>
        <authorList>
            <person name="Chung C.L."/>
            <person name="Lee T.J."/>
            <person name="Akiba M."/>
            <person name="Lee H.H."/>
            <person name="Kuo T.H."/>
            <person name="Liu D."/>
            <person name="Ke H.M."/>
            <person name="Yokoi T."/>
            <person name="Roa M.B."/>
            <person name="Lu M.J."/>
            <person name="Chang Y.Y."/>
            <person name="Ann P.J."/>
            <person name="Tsai J.N."/>
            <person name="Chen C.Y."/>
            <person name="Tzean S.S."/>
            <person name="Ota Y."/>
            <person name="Hattori T."/>
            <person name="Sahashi N."/>
            <person name="Liou R.F."/>
            <person name="Kikuchi T."/>
            <person name="Tsai I.J."/>
        </authorList>
    </citation>
    <scope>NUCLEOTIDE SEQUENCE [LARGE SCALE GENOMIC DNA]</scope>
    <source>
        <strain evidence="2 3">FFPRI411160</strain>
    </source>
</reference>
<dbReference type="InterPro" id="IPR011992">
    <property type="entry name" value="EF-hand-dom_pair"/>
</dbReference>
<dbReference type="SUPFAM" id="SSF47473">
    <property type="entry name" value="EF-hand"/>
    <property type="match status" value="1"/>
</dbReference>
<dbReference type="OrthoDB" id="2530165at2759"/>
<evidence type="ECO:0000313" key="3">
    <source>
        <dbReference type="Proteomes" id="UP000217199"/>
    </source>
</evidence>
<evidence type="ECO:0000256" key="1">
    <source>
        <dbReference type="SAM" id="MobiDB-lite"/>
    </source>
</evidence>
<feature type="compositionally biased region" description="Acidic residues" evidence="1">
    <location>
        <begin position="71"/>
        <end position="85"/>
    </location>
</feature>
<sequence>MSDSDLDDTASTLPKHVLEKIDKAFNQAVAESRPETDRPSKRRRITQEDDDQAMAGGFIVEDNGGGFLLDSENEQQDIEQEDDDHPEYIPLSLIPRALQILDLNPSDADILDVFSNASNNEDLVSREDWHSVCTIIYPSTGQSYSEQNIERSEDVADEELSDLSSIPSDDAGSGPSSDEYVPETKPTKQTRTKASNSKKSRKSRRASSTSDSELDAGGTRSLTSRQKSDSLVAYSLFFPDIDKDELPNKNLTIKDVANAASLLKERISAEEIVEMLNYFSSSPSAANPSLSFQDFQRMMVEARLT</sequence>
<feature type="compositionally biased region" description="Low complexity" evidence="1">
    <location>
        <begin position="164"/>
        <end position="178"/>
    </location>
</feature>
<accession>A0A286UM25</accession>
<keyword evidence="3" id="KW-1185">Reference proteome</keyword>
<feature type="compositionally biased region" description="Basic residues" evidence="1">
    <location>
        <begin position="188"/>
        <end position="205"/>
    </location>
</feature>
<gene>
    <name evidence="2" type="ORF">PNOK_0329800</name>
</gene>
<dbReference type="AlphaFoldDB" id="A0A286UM25"/>